<dbReference type="GO" id="GO:0061629">
    <property type="term" value="F:RNA polymerase II-specific DNA-binding transcription factor binding"/>
    <property type="evidence" value="ECO:0007669"/>
    <property type="project" value="InterPro"/>
</dbReference>
<dbReference type="GO" id="GO:0007507">
    <property type="term" value="P:heart development"/>
    <property type="evidence" value="ECO:0007669"/>
    <property type="project" value="TreeGrafter"/>
</dbReference>
<sequence length="781" mass="82497">MIYAGKLRLSLPVIAESKRSEDGKSTSQPYPDIRLPLEMKMALNSPSDKPSLRATCDISVGHVWGPYRTAGIFRNISPAGENNSALVYREITILSRNSCDLIVRVNEENAWIKLLQETTFSDACNVEIDVDASMETITVVALSNISSSNQIRGVIKLVHSNSIGSSKSGSPSPPVISVGFSGTSGPNSTSTGGPKRDKKCLYCGIFFSSVDTLTAHMTNYCSRRPQLNSTGNSIGGNASGASVSSTDKNSASTTDSSDSGVGKNSISQNSAFPWPSRTTPGKRLNGNVSSNNPQSPHSTNRIGHGGATTGASPTGLHRTLHPPPAEMGGVFSTGDPFLSFASTLASLARLRPQLLPTDIPHLSSHPQINHSKPLDEKSPRTPFCHGCQRFYSSSIYQFHVNISQKLKKLATEGNTDVTHLADASKRLGLVMTAPIITDAGFVYVPVHPDCSGGTVPVSGQSGEAGGRVPLDLRTGRSSVSEETEKENTGQQSTNTVPTAATNNLLASLFSGLVGGGLTTPVPQPPPPPANWWLGGGKLPDAATLEALLQAVTASSLQTHQINASSSGGDMGRSSTEGQPTSVEIQRPYLCNNCQTRFQAHSTFKAHQQYYCQGRRKTGGGSVTSENTATSYHDNTASSSTPQSTKSSASSEQSRSPKRRRIEDVVAEACQISLKSANTTLPPTSPQSQGGDSSETSPSGRSINGDWEHVGGGSSELRCRLCGYIGQTPRGMKMHNRLHEGPAPSNSRSKPANPSGQNSPNSTAIVEPNSSPPQSYPTQQLC</sequence>
<dbReference type="InterPro" id="IPR036236">
    <property type="entry name" value="Znf_C2H2_sf"/>
</dbReference>
<dbReference type="GO" id="GO:0030154">
    <property type="term" value="P:cell differentiation"/>
    <property type="evidence" value="ECO:0007669"/>
    <property type="project" value="TreeGrafter"/>
</dbReference>
<feature type="region of interest" description="Disordered" evidence="2">
    <location>
        <begin position="229"/>
        <end position="323"/>
    </location>
</feature>
<dbReference type="PANTHER" id="PTHR12958:SF3">
    <property type="entry name" value="ZINC FINGER PROTEIN USH"/>
    <property type="match status" value="1"/>
</dbReference>
<feature type="domain" description="C2H2-type" evidence="3">
    <location>
        <begin position="198"/>
        <end position="225"/>
    </location>
</feature>
<evidence type="ECO:0000259" key="3">
    <source>
        <dbReference type="PROSITE" id="PS50157"/>
    </source>
</evidence>
<dbReference type="PANTHER" id="PTHR12958">
    <property type="entry name" value="FRIEND OF GATA2-RELATED"/>
    <property type="match status" value="1"/>
</dbReference>
<evidence type="ECO:0000256" key="2">
    <source>
        <dbReference type="SAM" id="MobiDB-lite"/>
    </source>
</evidence>
<proteinExistence type="predicted"/>
<accession>A0A0R3SDR6</accession>
<dbReference type="GO" id="GO:0000122">
    <property type="term" value="P:negative regulation of transcription by RNA polymerase II"/>
    <property type="evidence" value="ECO:0007669"/>
    <property type="project" value="TreeGrafter"/>
</dbReference>
<dbReference type="SUPFAM" id="SSF57667">
    <property type="entry name" value="beta-beta-alpha zinc fingers"/>
    <property type="match status" value="2"/>
</dbReference>
<protein>
    <submittedName>
        <fullName evidence="6">C2H2-type domain-containing protein</fullName>
    </submittedName>
</protein>
<dbReference type="GO" id="GO:0008270">
    <property type="term" value="F:zinc ion binding"/>
    <property type="evidence" value="ECO:0007669"/>
    <property type="project" value="UniProtKB-KW"/>
</dbReference>
<dbReference type="EMBL" id="UYSG01000766">
    <property type="protein sequence ID" value="VDL23023.1"/>
    <property type="molecule type" value="Genomic_DNA"/>
</dbReference>
<feature type="region of interest" description="Disordered" evidence="2">
    <location>
        <begin position="163"/>
        <end position="195"/>
    </location>
</feature>
<feature type="compositionally biased region" description="Low complexity" evidence="2">
    <location>
        <begin position="636"/>
        <end position="653"/>
    </location>
</feature>
<dbReference type="AlphaFoldDB" id="A0A0R3SDR6"/>
<feature type="compositionally biased region" description="Low complexity" evidence="2">
    <location>
        <begin position="163"/>
        <end position="193"/>
    </location>
</feature>
<gene>
    <name evidence="4" type="ORF">HDID_LOCUS2853</name>
</gene>
<dbReference type="InterPro" id="IPR039746">
    <property type="entry name" value="FOG"/>
</dbReference>
<dbReference type="GO" id="GO:0005634">
    <property type="term" value="C:nucleus"/>
    <property type="evidence" value="ECO:0007669"/>
    <property type="project" value="TreeGrafter"/>
</dbReference>
<dbReference type="Proteomes" id="UP000274504">
    <property type="component" value="Unassembled WGS sequence"/>
</dbReference>
<feature type="domain" description="C2H2-type" evidence="3">
    <location>
        <begin position="716"/>
        <end position="743"/>
    </location>
</feature>
<evidence type="ECO:0000313" key="4">
    <source>
        <dbReference type="EMBL" id="VDL23023.1"/>
    </source>
</evidence>
<evidence type="ECO:0000313" key="6">
    <source>
        <dbReference type="WBParaSite" id="HDID_0000285501-mRNA-1"/>
    </source>
</evidence>
<feature type="region of interest" description="Disordered" evidence="2">
    <location>
        <begin position="615"/>
        <end position="661"/>
    </location>
</feature>
<organism evidence="6">
    <name type="scientific">Hymenolepis diminuta</name>
    <name type="common">Rat tapeworm</name>
    <dbReference type="NCBI Taxonomy" id="6216"/>
    <lineage>
        <taxon>Eukaryota</taxon>
        <taxon>Metazoa</taxon>
        <taxon>Spiralia</taxon>
        <taxon>Lophotrochozoa</taxon>
        <taxon>Platyhelminthes</taxon>
        <taxon>Cestoda</taxon>
        <taxon>Eucestoda</taxon>
        <taxon>Cyclophyllidea</taxon>
        <taxon>Hymenolepididae</taxon>
        <taxon>Hymenolepis</taxon>
    </lineage>
</organism>
<keyword evidence="1" id="KW-0479">Metal-binding</keyword>
<feature type="compositionally biased region" description="Polar residues" evidence="2">
    <location>
        <begin position="622"/>
        <end position="635"/>
    </location>
</feature>
<feature type="region of interest" description="Disordered" evidence="2">
    <location>
        <begin position="454"/>
        <end position="496"/>
    </location>
</feature>
<keyword evidence="1" id="KW-0863">Zinc-finger</keyword>
<dbReference type="WBParaSite" id="HDID_0000285501-mRNA-1">
    <property type="protein sequence ID" value="HDID_0000285501-mRNA-1"/>
    <property type="gene ID" value="HDID_0000285501"/>
</dbReference>
<dbReference type="PROSITE" id="PS50157">
    <property type="entry name" value="ZINC_FINGER_C2H2_2"/>
    <property type="match status" value="2"/>
</dbReference>
<feature type="compositionally biased region" description="Polar residues" evidence="2">
    <location>
        <begin position="247"/>
        <end position="279"/>
    </location>
</feature>
<name>A0A0R3SDR6_HYMDI</name>
<feature type="compositionally biased region" description="Polar residues" evidence="2">
    <location>
        <begin position="286"/>
        <end position="301"/>
    </location>
</feature>
<dbReference type="SMART" id="SM00355">
    <property type="entry name" value="ZnF_C2H2"/>
    <property type="match status" value="3"/>
</dbReference>
<reference evidence="4 5" key="2">
    <citation type="submission" date="2018-11" db="EMBL/GenBank/DDBJ databases">
        <authorList>
            <consortium name="Pathogen Informatics"/>
        </authorList>
    </citation>
    <scope>NUCLEOTIDE SEQUENCE [LARGE SCALE GENOMIC DNA]</scope>
</reference>
<feature type="compositionally biased region" description="Polar residues" evidence="2">
    <location>
        <begin position="673"/>
        <end position="701"/>
    </location>
</feature>
<feature type="region of interest" description="Disordered" evidence="2">
    <location>
        <begin position="559"/>
        <end position="580"/>
    </location>
</feature>
<evidence type="ECO:0000313" key="5">
    <source>
        <dbReference type="Proteomes" id="UP000274504"/>
    </source>
</evidence>
<feature type="region of interest" description="Disordered" evidence="2">
    <location>
        <begin position="729"/>
        <end position="781"/>
    </location>
</feature>
<feature type="compositionally biased region" description="Polar residues" evidence="2">
    <location>
        <begin position="743"/>
        <end position="768"/>
    </location>
</feature>
<feature type="region of interest" description="Disordered" evidence="2">
    <location>
        <begin position="673"/>
        <end position="711"/>
    </location>
</feature>
<evidence type="ECO:0000256" key="1">
    <source>
        <dbReference type="PROSITE-ProRule" id="PRU00042"/>
    </source>
</evidence>
<dbReference type="STRING" id="6216.A0A0R3SDR6"/>
<keyword evidence="1" id="KW-0862">Zinc</keyword>
<dbReference type="OrthoDB" id="6260649at2759"/>
<reference evidence="6" key="1">
    <citation type="submission" date="2017-02" db="UniProtKB">
        <authorList>
            <consortium name="WormBaseParasite"/>
        </authorList>
    </citation>
    <scope>IDENTIFICATION</scope>
</reference>
<dbReference type="GO" id="GO:0045944">
    <property type="term" value="P:positive regulation of transcription by RNA polymerase II"/>
    <property type="evidence" value="ECO:0007669"/>
    <property type="project" value="TreeGrafter"/>
</dbReference>
<dbReference type="InterPro" id="IPR013087">
    <property type="entry name" value="Znf_C2H2_type"/>
</dbReference>